<dbReference type="EMBL" id="KN823297">
    <property type="protein sequence ID" value="KIO18303.1"/>
    <property type="molecule type" value="Genomic_DNA"/>
</dbReference>
<dbReference type="AlphaFoldDB" id="A0A0C3KA56"/>
<evidence type="ECO:0000256" key="1">
    <source>
        <dbReference type="SAM" id="MobiDB-lite"/>
    </source>
</evidence>
<sequence length="550" mass="60625">MASPPKKLTKLRHRVSENSLVLLPHPERCTTSIGAPAVGAVQLIRTRTAEPGLNPHLPNQLWGEVSSIASDSQRESSPLGSVATVVAKKTFDGAEGTFRWTKSIGVRELEGTPPAHEGCTVGDIYLHVHSLGRQLWVFDEVTRSPGAGGWVLAEQGNTLHPVYKAYCIWIRSGDIPSWIKIASKAQYAIVLHHPNYLDILMTHVLKDIVKGVSNLSAQFSEANDEIELFQISKAPHCNAAEDRQCAQHQMEGKTHLGVKGDLSMPKAKKRGMNDFAGEIPEEERVDVESSTQTNYKPKELVLRHSAHGQTYWIEDLMAPKRRRRYRRKGMQHLDAKFAGSPDPDATISSGSSAQTITSESIINLYAQDDTGNPTEATHPHPTIELEELPGALPMERNATDQSHHWDQPENHRSVILPIPQSIQASNTIFNMVDASPINQIEVENSSSLAQPTPRIPDRNAPESPEEKGRPDMDVDLVVTNTVVQVFGSTQDEIHKPNNPLANLMEETAGSKSYDSGDNRVHQGHGASHGSAPQVRAKQLRNIKDRLITLE</sequence>
<feature type="compositionally biased region" description="Basic and acidic residues" evidence="1">
    <location>
        <begin position="455"/>
        <end position="471"/>
    </location>
</feature>
<evidence type="ECO:0000313" key="2">
    <source>
        <dbReference type="EMBL" id="KIO18303.1"/>
    </source>
</evidence>
<evidence type="ECO:0000313" key="3">
    <source>
        <dbReference type="Proteomes" id="UP000054248"/>
    </source>
</evidence>
<proteinExistence type="predicted"/>
<organism evidence="2 3">
    <name type="scientific">Tulasnella calospora MUT 4182</name>
    <dbReference type="NCBI Taxonomy" id="1051891"/>
    <lineage>
        <taxon>Eukaryota</taxon>
        <taxon>Fungi</taxon>
        <taxon>Dikarya</taxon>
        <taxon>Basidiomycota</taxon>
        <taxon>Agaricomycotina</taxon>
        <taxon>Agaricomycetes</taxon>
        <taxon>Cantharellales</taxon>
        <taxon>Tulasnellaceae</taxon>
        <taxon>Tulasnella</taxon>
    </lineage>
</organism>
<reference evidence="3" key="2">
    <citation type="submission" date="2015-01" db="EMBL/GenBank/DDBJ databases">
        <title>Evolutionary Origins and Diversification of the Mycorrhizal Mutualists.</title>
        <authorList>
            <consortium name="DOE Joint Genome Institute"/>
            <consortium name="Mycorrhizal Genomics Consortium"/>
            <person name="Kohler A."/>
            <person name="Kuo A."/>
            <person name="Nagy L.G."/>
            <person name="Floudas D."/>
            <person name="Copeland A."/>
            <person name="Barry K.W."/>
            <person name="Cichocki N."/>
            <person name="Veneault-Fourrey C."/>
            <person name="LaButti K."/>
            <person name="Lindquist E.A."/>
            <person name="Lipzen A."/>
            <person name="Lundell T."/>
            <person name="Morin E."/>
            <person name="Murat C."/>
            <person name="Riley R."/>
            <person name="Ohm R."/>
            <person name="Sun H."/>
            <person name="Tunlid A."/>
            <person name="Henrissat B."/>
            <person name="Grigoriev I.V."/>
            <person name="Hibbett D.S."/>
            <person name="Martin F."/>
        </authorList>
    </citation>
    <scope>NUCLEOTIDE SEQUENCE [LARGE SCALE GENOMIC DNA]</scope>
    <source>
        <strain evidence="3">MUT 4182</strain>
    </source>
</reference>
<feature type="region of interest" description="Disordered" evidence="1">
    <location>
        <begin position="444"/>
        <end position="471"/>
    </location>
</feature>
<feature type="region of interest" description="Disordered" evidence="1">
    <location>
        <begin position="506"/>
        <end position="537"/>
    </location>
</feature>
<name>A0A0C3KA56_9AGAM</name>
<feature type="region of interest" description="Disordered" evidence="1">
    <location>
        <begin position="334"/>
        <end position="354"/>
    </location>
</feature>
<gene>
    <name evidence="2" type="ORF">M407DRAFT_32033</name>
</gene>
<reference evidence="2 3" key="1">
    <citation type="submission" date="2014-04" db="EMBL/GenBank/DDBJ databases">
        <authorList>
            <consortium name="DOE Joint Genome Institute"/>
            <person name="Kuo A."/>
            <person name="Girlanda M."/>
            <person name="Perotto S."/>
            <person name="Kohler A."/>
            <person name="Nagy L.G."/>
            <person name="Floudas D."/>
            <person name="Copeland A."/>
            <person name="Barry K.W."/>
            <person name="Cichocki N."/>
            <person name="Veneault-Fourrey C."/>
            <person name="LaButti K."/>
            <person name="Lindquist E.A."/>
            <person name="Lipzen A."/>
            <person name="Lundell T."/>
            <person name="Morin E."/>
            <person name="Murat C."/>
            <person name="Sun H."/>
            <person name="Tunlid A."/>
            <person name="Henrissat B."/>
            <person name="Grigoriev I.V."/>
            <person name="Hibbett D.S."/>
            <person name="Martin F."/>
            <person name="Nordberg H.P."/>
            <person name="Cantor M.N."/>
            <person name="Hua S.X."/>
        </authorList>
    </citation>
    <scope>NUCLEOTIDE SEQUENCE [LARGE SCALE GENOMIC DNA]</scope>
    <source>
        <strain evidence="2 3">MUT 4182</strain>
    </source>
</reference>
<dbReference type="HOGENOM" id="CLU_495393_0_0_1"/>
<accession>A0A0C3KA56</accession>
<protein>
    <submittedName>
        <fullName evidence="2">Uncharacterized protein</fullName>
    </submittedName>
</protein>
<keyword evidence="3" id="KW-1185">Reference proteome</keyword>
<dbReference type="Proteomes" id="UP000054248">
    <property type="component" value="Unassembled WGS sequence"/>
</dbReference>